<dbReference type="WBParaSite" id="PgB17_g070_t01">
    <property type="protein sequence ID" value="PgB17_g070_t01"/>
    <property type="gene ID" value="PgB17_g070"/>
</dbReference>
<name>A0A914ZSF5_PARUN</name>
<proteinExistence type="predicted"/>
<evidence type="ECO:0000256" key="1">
    <source>
        <dbReference type="SAM" id="Phobius"/>
    </source>
</evidence>
<dbReference type="Proteomes" id="UP000887569">
    <property type="component" value="Unplaced"/>
</dbReference>
<keyword evidence="2" id="KW-1185">Reference proteome</keyword>
<evidence type="ECO:0000313" key="3">
    <source>
        <dbReference type="WBParaSite" id="PgB17_g070_t01"/>
    </source>
</evidence>
<accession>A0A914ZSF5</accession>
<protein>
    <submittedName>
        <fullName evidence="3">Uncharacterized protein</fullName>
    </submittedName>
</protein>
<keyword evidence="1" id="KW-0812">Transmembrane</keyword>
<organism evidence="2 3">
    <name type="scientific">Parascaris univalens</name>
    <name type="common">Nematode worm</name>
    <dbReference type="NCBI Taxonomy" id="6257"/>
    <lineage>
        <taxon>Eukaryota</taxon>
        <taxon>Metazoa</taxon>
        <taxon>Ecdysozoa</taxon>
        <taxon>Nematoda</taxon>
        <taxon>Chromadorea</taxon>
        <taxon>Rhabditida</taxon>
        <taxon>Spirurina</taxon>
        <taxon>Ascaridomorpha</taxon>
        <taxon>Ascaridoidea</taxon>
        <taxon>Ascarididae</taxon>
        <taxon>Parascaris</taxon>
    </lineage>
</organism>
<reference evidence="3" key="1">
    <citation type="submission" date="2022-11" db="UniProtKB">
        <authorList>
            <consortium name="WormBaseParasite"/>
        </authorList>
    </citation>
    <scope>IDENTIFICATION</scope>
</reference>
<sequence>MSSCFSLNSPNASERDALASSHRHFRPIAGFICFLFCLLSYPLANMILVYVSIYHSMCIISTHDMFPVTFFKPVVLLTSCLYFVSVPSFVGHLNCGFITQV</sequence>
<feature type="transmembrane region" description="Helical" evidence="1">
    <location>
        <begin position="28"/>
        <end position="53"/>
    </location>
</feature>
<dbReference type="AlphaFoldDB" id="A0A914ZSF5"/>
<evidence type="ECO:0000313" key="2">
    <source>
        <dbReference type="Proteomes" id="UP000887569"/>
    </source>
</evidence>
<keyword evidence="1" id="KW-1133">Transmembrane helix</keyword>
<keyword evidence="1" id="KW-0472">Membrane</keyword>